<dbReference type="AlphaFoldDB" id="A0ABD2WA33"/>
<name>A0ABD2WA33_9HYME</name>
<gene>
    <name evidence="2" type="ORF">TKK_015125</name>
</gene>
<reference evidence="2 3" key="1">
    <citation type="journal article" date="2024" name="bioRxiv">
        <title>A reference genome for Trichogramma kaykai: A tiny desert-dwelling parasitoid wasp with competing sex-ratio distorters.</title>
        <authorList>
            <person name="Culotta J."/>
            <person name="Lindsey A.R."/>
        </authorList>
    </citation>
    <scope>NUCLEOTIDE SEQUENCE [LARGE SCALE GENOMIC DNA]</scope>
    <source>
        <strain evidence="2 3">KSX58</strain>
    </source>
</reference>
<accession>A0ABD2WA33</accession>
<organism evidence="2 3">
    <name type="scientific">Trichogramma kaykai</name>
    <dbReference type="NCBI Taxonomy" id="54128"/>
    <lineage>
        <taxon>Eukaryota</taxon>
        <taxon>Metazoa</taxon>
        <taxon>Ecdysozoa</taxon>
        <taxon>Arthropoda</taxon>
        <taxon>Hexapoda</taxon>
        <taxon>Insecta</taxon>
        <taxon>Pterygota</taxon>
        <taxon>Neoptera</taxon>
        <taxon>Endopterygota</taxon>
        <taxon>Hymenoptera</taxon>
        <taxon>Apocrita</taxon>
        <taxon>Proctotrupomorpha</taxon>
        <taxon>Chalcidoidea</taxon>
        <taxon>Trichogrammatidae</taxon>
        <taxon>Trichogramma</taxon>
    </lineage>
</organism>
<proteinExistence type="predicted"/>
<evidence type="ECO:0000313" key="2">
    <source>
        <dbReference type="EMBL" id="KAL3389762.1"/>
    </source>
</evidence>
<evidence type="ECO:0000259" key="1">
    <source>
        <dbReference type="Pfam" id="PF20700"/>
    </source>
</evidence>
<sequence>MQRGLSNIYLIKCCKCSIVKKVYTNQVFDYQRGLFTINAKAAAGSLDAGIGESQLNSLLTSMNIETVSSALLKRYERKIGKCIEEVAIESCSQSLEEEKTLAQSANYIVLDTHRSLLGHGVLMGHYSKKIFSYATRSKNCRKCRLGHDKSDHDCRMNYDGSAKSMEADMAVKLYIKNPLFAQHDVFGARIIMDNDWSTIATLP</sequence>
<comment type="caution">
    <text evidence="2">The sequence shown here is derived from an EMBL/GenBank/DDBJ whole genome shotgun (WGS) entry which is preliminary data.</text>
</comment>
<protein>
    <recommendedName>
        <fullName evidence="1">Mutator-like transposase domain-containing protein</fullName>
    </recommendedName>
</protein>
<dbReference type="EMBL" id="JBJJXI010000122">
    <property type="protein sequence ID" value="KAL3389762.1"/>
    <property type="molecule type" value="Genomic_DNA"/>
</dbReference>
<dbReference type="Proteomes" id="UP001627154">
    <property type="component" value="Unassembled WGS sequence"/>
</dbReference>
<feature type="domain" description="Mutator-like transposase" evidence="1">
    <location>
        <begin position="3"/>
        <end position="201"/>
    </location>
</feature>
<evidence type="ECO:0000313" key="3">
    <source>
        <dbReference type="Proteomes" id="UP001627154"/>
    </source>
</evidence>
<dbReference type="InterPro" id="IPR049012">
    <property type="entry name" value="Mutator_transp_dom"/>
</dbReference>
<dbReference type="Pfam" id="PF20700">
    <property type="entry name" value="Mutator"/>
    <property type="match status" value="1"/>
</dbReference>
<keyword evidence="3" id="KW-1185">Reference proteome</keyword>